<name>A0A0F8YQW5_9ZZZZ</name>
<reference evidence="1" key="1">
    <citation type="journal article" date="2015" name="Nature">
        <title>Complex archaea that bridge the gap between prokaryotes and eukaryotes.</title>
        <authorList>
            <person name="Spang A."/>
            <person name="Saw J.H."/>
            <person name="Jorgensen S.L."/>
            <person name="Zaremba-Niedzwiedzka K."/>
            <person name="Martijn J."/>
            <person name="Lind A.E."/>
            <person name="van Eijk R."/>
            <person name="Schleper C."/>
            <person name="Guy L."/>
            <person name="Ettema T.J."/>
        </authorList>
    </citation>
    <scope>NUCLEOTIDE SEQUENCE</scope>
</reference>
<dbReference type="AlphaFoldDB" id="A0A0F8YQW5"/>
<proteinExistence type="predicted"/>
<accession>A0A0F8YQW5</accession>
<gene>
    <name evidence="1" type="ORF">LCGC14_3063740</name>
</gene>
<feature type="non-terminal residue" evidence="1">
    <location>
        <position position="122"/>
    </location>
</feature>
<organism evidence="1">
    <name type="scientific">marine sediment metagenome</name>
    <dbReference type="NCBI Taxonomy" id="412755"/>
    <lineage>
        <taxon>unclassified sequences</taxon>
        <taxon>metagenomes</taxon>
        <taxon>ecological metagenomes</taxon>
    </lineage>
</organism>
<comment type="caution">
    <text evidence="1">The sequence shown here is derived from an EMBL/GenBank/DDBJ whole genome shotgun (WGS) entry which is preliminary data.</text>
</comment>
<sequence length="122" mass="14133">MALTTEEVDLCNQSLGRLGAKQFTFGDITSKQSVQCLLHYGQTKDALLQSHFWRFADVRAALTLDTNSPAFEWDNQFELPSDYLCLRSIYDNRLVDNTRRSFAIEGQRMLSNDNTMQIRYVR</sequence>
<evidence type="ECO:0000313" key="1">
    <source>
        <dbReference type="EMBL" id="KKK56519.1"/>
    </source>
</evidence>
<dbReference type="EMBL" id="LAZR01064955">
    <property type="protein sequence ID" value="KKK56519.1"/>
    <property type="molecule type" value="Genomic_DNA"/>
</dbReference>
<protein>
    <submittedName>
        <fullName evidence="1">Uncharacterized protein</fullName>
    </submittedName>
</protein>